<dbReference type="STRING" id="1817883.A3G31_01080"/>
<evidence type="ECO:0000256" key="3">
    <source>
        <dbReference type="ARBA" id="ARBA00011887"/>
    </source>
</evidence>
<dbReference type="InterPro" id="IPR003321">
    <property type="entry name" value="Cyt_c552"/>
</dbReference>
<comment type="similarity">
    <text evidence="2">Belongs to the cytochrome c-552 family.</text>
</comment>
<keyword evidence="6" id="KW-0732">Signal</keyword>
<dbReference type="PIRSF" id="PIRSF000243">
    <property type="entry name" value="Cyt_c552"/>
    <property type="match status" value="1"/>
</dbReference>
<comment type="catalytic activity">
    <reaction evidence="10">
        <text>6 Fe(III)-[cytochrome c] + NH4(+) + 2 H2O = 6 Fe(II)-[cytochrome c] + nitrite + 8 H(+)</text>
        <dbReference type="Rhea" id="RHEA:13089"/>
        <dbReference type="Rhea" id="RHEA-COMP:10350"/>
        <dbReference type="Rhea" id="RHEA-COMP:14399"/>
        <dbReference type="ChEBI" id="CHEBI:15377"/>
        <dbReference type="ChEBI" id="CHEBI:15378"/>
        <dbReference type="ChEBI" id="CHEBI:16301"/>
        <dbReference type="ChEBI" id="CHEBI:28938"/>
        <dbReference type="ChEBI" id="CHEBI:29033"/>
        <dbReference type="ChEBI" id="CHEBI:29034"/>
        <dbReference type="EC" id="1.7.2.2"/>
    </reaction>
</comment>
<dbReference type="Gene3D" id="1.20.140.10">
    <property type="entry name" value="Butyryl-CoA Dehydrogenase, subunit A, domain 3"/>
    <property type="match status" value="1"/>
</dbReference>
<dbReference type="Gene3D" id="1.10.287.3080">
    <property type="match status" value="1"/>
</dbReference>
<dbReference type="GO" id="GO:0030288">
    <property type="term" value="C:outer membrane-bounded periplasmic space"/>
    <property type="evidence" value="ECO:0007669"/>
    <property type="project" value="TreeGrafter"/>
</dbReference>
<dbReference type="GO" id="GO:0020037">
    <property type="term" value="F:heme binding"/>
    <property type="evidence" value="ECO:0007669"/>
    <property type="project" value="TreeGrafter"/>
</dbReference>
<dbReference type="CDD" id="cd00548">
    <property type="entry name" value="NrfA-like"/>
    <property type="match status" value="1"/>
</dbReference>
<keyword evidence="8" id="KW-0560">Oxidoreductase</keyword>
<evidence type="ECO:0000256" key="8">
    <source>
        <dbReference type="ARBA" id="ARBA00023002"/>
    </source>
</evidence>
<accession>A0A1F7SNN5</accession>
<dbReference type="EMBL" id="MGDI01000001">
    <property type="protein sequence ID" value="OGL55389.1"/>
    <property type="molecule type" value="Genomic_DNA"/>
</dbReference>
<dbReference type="Proteomes" id="UP000178082">
    <property type="component" value="Unassembled WGS sequence"/>
</dbReference>
<keyword evidence="9" id="KW-0408">Iron</keyword>
<dbReference type="EC" id="1.7.2.2" evidence="3"/>
<evidence type="ECO:0000256" key="4">
    <source>
        <dbReference type="ARBA" id="ARBA00022617"/>
    </source>
</evidence>
<keyword evidence="7" id="KW-0106">Calcium</keyword>
<proteinExistence type="inferred from homology"/>
<evidence type="ECO:0000256" key="1">
    <source>
        <dbReference type="ARBA" id="ARBA00004196"/>
    </source>
</evidence>
<dbReference type="InterPro" id="IPR036280">
    <property type="entry name" value="Multihaem_cyt_sf"/>
</dbReference>
<evidence type="ECO:0000256" key="7">
    <source>
        <dbReference type="ARBA" id="ARBA00022837"/>
    </source>
</evidence>
<evidence type="ECO:0000256" key="5">
    <source>
        <dbReference type="ARBA" id="ARBA00022723"/>
    </source>
</evidence>
<keyword evidence="5" id="KW-0479">Metal-binding</keyword>
<dbReference type="GO" id="GO:0019645">
    <property type="term" value="P:anaerobic electron transport chain"/>
    <property type="evidence" value="ECO:0007669"/>
    <property type="project" value="TreeGrafter"/>
</dbReference>
<dbReference type="SUPFAM" id="SSF48695">
    <property type="entry name" value="Multiheme cytochromes"/>
    <property type="match status" value="2"/>
</dbReference>
<dbReference type="AlphaFoldDB" id="A0A1F7SNN5"/>
<name>A0A1F7SNN5_9BACT</name>
<evidence type="ECO:0000256" key="9">
    <source>
        <dbReference type="ARBA" id="ARBA00023004"/>
    </source>
</evidence>
<dbReference type="GO" id="GO:0046872">
    <property type="term" value="F:metal ion binding"/>
    <property type="evidence" value="ECO:0007669"/>
    <property type="project" value="UniProtKB-KW"/>
</dbReference>
<organism evidence="11 12">
    <name type="scientific">Candidatus Schekmanbacteria bacterium RIFCSPLOWO2_12_FULL_38_15</name>
    <dbReference type="NCBI Taxonomy" id="1817883"/>
    <lineage>
        <taxon>Bacteria</taxon>
        <taxon>Candidatus Schekmaniibacteriota</taxon>
    </lineage>
</organism>
<dbReference type="Gene3D" id="1.10.1130.10">
    <property type="entry name" value="Flavocytochrome C3, Chain A"/>
    <property type="match status" value="1"/>
</dbReference>
<dbReference type="PANTHER" id="PTHR30633:SF0">
    <property type="entry name" value="CYTOCHROME C-552"/>
    <property type="match status" value="1"/>
</dbReference>
<comment type="subcellular location">
    <subcellularLocation>
        <location evidence="1">Cell envelope</location>
    </subcellularLocation>
</comment>
<dbReference type="PANTHER" id="PTHR30633">
    <property type="entry name" value="CYTOCHROME C-552 RESPIRATORY NITRITE REDUCTASE"/>
    <property type="match status" value="1"/>
</dbReference>
<sequence length="541" mass="62103">MRLKRLFLSFGVGVLVLLLGSFIISAKNSSGPNFVKPETCFECHVEVQELWSEGKHKKTLNCVKCHDNLNEHIASPEEKKPVTNLNPENCGSCHKNQFETFFKTNPKKGARVEKSLLSERSPNPFWDKLMMGHGFTKEHNAPRSHAYMLVDHLVVDRAYGGRFQPKKGWEYTVLPGPLKAWDVLEDRHPETNEHKPFLPESAAAAYPTCLKCKTNDSILKWKFMGDKDPKAKWDRASNVVEYAKDLNNAIACIHCHDPHATKPRIVRDGLIQALTRPEEDTLWHKDSKRTGIKVIDFRDFRKIAILDKYDPKLQCGQCHVEYNCNAGINPKTGEKIPASDVRTNHFPFKDVFQIYDHYNKLEFRDFKHSLTGGLLFKAQHPEAEVFWNSKHDKAGASCNDCHMPKIKGKDGKVFTSHWQTSPRNYIKETCLKCHSKWTAEQANYSIDAVRNHIKGKMRKAEFWLSSLIDKIVEAKKLGIDENVINEAKEQHQKAHILWEWWTAENSDGFHNPEQARESLARSVEESKKGIELITKAVSEKK</sequence>
<gene>
    <name evidence="11" type="ORF">A3G31_01080</name>
</gene>
<evidence type="ECO:0000256" key="10">
    <source>
        <dbReference type="ARBA" id="ARBA00049131"/>
    </source>
</evidence>
<evidence type="ECO:0000256" key="2">
    <source>
        <dbReference type="ARBA" id="ARBA00009288"/>
    </source>
</evidence>
<comment type="caution">
    <text evidence="11">The sequence shown here is derived from an EMBL/GenBank/DDBJ whole genome shotgun (WGS) entry which is preliminary data.</text>
</comment>
<reference evidence="11 12" key="1">
    <citation type="journal article" date="2016" name="Nat. Commun.">
        <title>Thousands of microbial genomes shed light on interconnected biogeochemical processes in an aquifer system.</title>
        <authorList>
            <person name="Anantharaman K."/>
            <person name="Brown C.T."/>
            <person name="Hug L.A."/>
            <person name="Sharon I."/>
            <person name="Castelle C.J."/>
            <person name="Probst A.J."/>
            <person name="Thomas B.C."/>
            <person name="Singh A."/>
            <person name="Wilkins M.J."/>
            <person name="Karaoz U."/>
            <person name="Brodie E.L."/>
            <person name="Williams K.H."/>
            <person name="Hubbard S.S."/>
            <person name="Banfield J.F."/>
        </authorList>
    </citation>
    <scope>NUCLEOTIDE SEQUENCE [LARGE SCALE GENOMIC DNA]</scope>
</reference>
<dbReference type="GO" id="GO:0042279">
    <property type="term" value="F:nitrite reductase (cytochrome, ammonia-forming) activity"/>
    <property type="evidence" value="ECO:0007669"/>
    <property type="project" value="UniProtKB-EC"/>
</dbReference>
<evidence type="ECO:0000313" key="12">
    <source>
        <dbReference type="Proteomes" id="UP000178082"/>
    </source>
</evidence>
<protein>
    <recommendedName>
        <fullName evidence="3">nitrite reductase (cytochrome; ammonia-forming)</fullName>
        <ecNumber evidence="3">1.7.2.2</ecNumber>
    </recommendedName>
</protein>
<evidence type="ECO:0000313" key="11">
    <source>
        <dbReference type="EMBL" id="OGL55389.1"/>
    </source>
</evidence>
<keyword evidence="4" id="KW-0349">Heme</keyword>
<evidence type="ECO:0000256" key="6">
    <source>
        <dbReference type="ARBA" id="ARBA00022729"/>
    </source>
</evidence>
<dbReference type="Pfam" id="PF02335">
    <property type="entry name" value="Cytochrom_C552"/>
    <property type="match status" value="2"/>
</dbReference>